<organism evidence="6">
    <name type="scientific">Tanacetum cinerariifolium</name>
    <name type="common">Dalmatian daisy</name>
    <name type="synonym">Chrysanthemum cinerariifolium</name>
    <dbReference type="NCBI Taxonomy" id="118510"/>
    <lineage>
        <taxon>Eukaryota</taxon>
        <taxon>Viridiplantae</taxon>
        <taxon>Streptophyta</taxon>
        <taxon>Embryophyta</taxon>
        <taxon>Tracheophyta</taxon>
        <taxon>Spermatophyta</taxon>
        <taxon>Magnoliopsida</taxon>
        <taxon>eudicotyledons</taxon>
        <taxon>Gunneridae</taxon>
        <taxon>Pentapetalae</taxon>
        <taxon>asterids</taxon>
        <taxon>campanulids</taxon>
        <taxon>Asterales</taxon>
        <taxon>Asteraceae</taxon>
        <taxon>Asteroideae</taxon>
        <taxon>Anthemideae</taxon>
        <taxon>Anthemidinae</taxon>
        <taxon>Tanacetum</taxon>
    </lineage>
</organism>
<feature type="domain" description="PPC" evidence="5">
    <location>
        <begin position="1"/>
        <end position="121"/>
    </location>
</feature>
<dbReference type="EMBL" id="BKCJ010522348">
    <property type="protein sequence ID" value="GFA95967.1"/>
    <property type="molecule type" value="Genomic_DNA"/>
</dbReference>
<dbReference type="Pfam" id="PF03479">
    <property type="entry name" value="PCC"/>
    <property type="match status" value="1"/>
</dbReference>
<keyword evidence="3" id="KW-0804">Transcription</keyword>
<dbReference type="Gene3D" id="3.30.1330.80">
    <property type="entry name" value="Hypothetical protein, similar to alpha- acetolactate decarboxylase, domain 2"/>
    <property type="match status" value="1"/>
</dbReference>
<evidence type="ECO:0000256" key="3">
    <source>
        <dbReference type="ARBA" id="ARBA00023163"/>
    </source>
</evidence>
<dbReference type="SUPFAM" id="SSF117856">
    <property type="entry name" value="AF0104/ALDC/Ptd012-like"/>
    <property type="match status" value="1"/>
</dbReference>
<feature type="region of interest" description="Disordered" evidence="4">
    <location>
        <begin position="90"/>
        <end position="121"/>
    </location>
</feature>
<reference evidence="6" key="1">
    <citation type="journal article" date="2019" name="Sci. Rep.">
        <title>Draft genome of Tanacetum cinerariifolium, the natural source of mosquito coil.</title>
        <authorList>
            <person name="Yamashiro T."/>
            <person name="Shiraishi A."/>
            <person name="Satake H."/>
            <person name="Nakayama K."/>
        </authorList>
    </citation>
    <scope>NUCLEOTIDE SEQUENCE</scope>
</reference>
<keyword evidence="1" id="KW-0805">Transcription regulation</keyword>
<dbReference type="CDD" id="cd11378">
    <property type="entry name" value="DUF296"/>
    <property type="match status" value="1"/>
</dbReference>
<evidence type="ECO:0000256" key="4">
    <source>
        <dbReference type="SAM" id="MobiDB-lite"/>
    </source>
</evidence>
<comment type="caution">
    <text evidence="6">The sequence shown here is derived from an EMBL/GenBank/DDBJ whole genome shotgun (WGS) entry which is preliminary data.</text>
</comment>
<dbReference type="GO" id="GO:0003680">
    <property type="term" value="F:minor groove of adenine-thymine-rich DNA binding"/>
    <property type="evidence" value="ECO:0007669"/>
    <property type="project" value="InterPro"/>
</dbReference>
<dbReference type="PROSITE" id="PS51742">
    <property type="entry name" value="PPC"/>
    <property type="match status" value="1"/>
</dbReference>
<dbReference type="PANTHER" id="PTHR31100:SF69">
    <property type="entry name" value="AT-HOOK MOTIF NUCLEAR-LOCALIZED PROTEIN 17-RELATED"/>
    <property type="match status" value="1"/>
</dbReference>
<dbReference type="InterPro" id="IPR014476">
    <property type="entry name" value="AHL15-29"/>
</dbReference>
<evidence type="ECO:0000259" key="5">
    <source>
        <dbReference type="PROSITE" id="PS51742"/>
    </source>
</evidence>
<evidence type="ECO:0000313" key="6">
    <source>
        <dbReference type="EMBL" id="GFA95967.1"/>
    </source>
</evidence>
<sequence>MSPYVIEVSHGLDIVTSVTTFCNQYDTGLCVLSGSGKVSYVSFKLPCCACYDASAPVVHEGCYELLSISAIVLPPSSAMLTSLSNNDVKEDEDNARYSGNGSVSEAKGVLLESGGGDYGRN</sequence>
<keyword evidence="2" id="KW-0238">DNA-binding</keyword>
<protein>
    <submittedName>
        <fullName evidence="6">AT-hook motif nuclear-localized protein 28-like</fullName>
    </submittedName>
</protein>
<evidence type="ECO:0000256" key="1">
    <source>
        <dbReference type="ARBA" id="ARBA00023015"/>
    </source>
</evidence>
<dbReference type="GO" id="GO:0005634">
    <property type="term" value="C:nucleus"/>
    <property type="evidence" value="ECO:0007669"/>
    <property type="project" value="TreeGrafter"/>
</dbReference>
<dbReference type="GO" id="GO:0003700">
    <property type="term" value="F:DNA-binding transcription factor activity"/>
    <property type="evidence" value="ECO:0007669"/>
    <property type="project" value="TreeGrafter"/>
</dbReference>
<dbReference type="PANTHER" id="PTHR31100">
    <property type="entry name" value="AT-HOOK MOTIF NUCLEAR-LOCALIZED PROTEIN 15"/>
    <property type="match status" value="1"/>
</dbReference>
<gene>
    <name evidence="6" type="ORF">Tci_667939</name>
</gene>
<dbReference type="AlphaFoldDB" id="A0A699KII7"/>
<accession>A0A699KII7</accession>
<evidence type="ECO:0000256" key="2">
    <source>
        <dbReference type="ARBA" id="ARBA00023125"/>
    </source>
</evidence>
<proteinExistence type="predicted"/>
<dbReference type="InterPro" id="IPR005175">
    <property type="entry name" value="PPC_dom"/>
</dbReference>
<name>A0A699KII7_TANCI</name>